<sequence length="636" mass="73236">MVTILTVAMKDANRVHINTMEFPLSEGSKLLGLHQSVLNGHSYMVIALSTLVLVWRISASPEVDYDLLWAEGTNADAEWSFCDGEYTLVLNEGADVETEWRLCQHQKLHRRNIAGDISTRNILDKNVPNPDAFLDGIVRLVEIFKDADEMSKRAIIRYVERHINQCLDPENDSTAILTRLCASWSAGFHEHMLAFVRALFGSSSFRWVPKPTMSQEPNPILILIGRLEDNLYVLDIVEVMLNYCIRMAKVDSDLLFLGPITQSLRIALDFQGVDSGVFTRTLRSFAYFPAREYHFAVDHHAVTDPPFDSNKKKMLHDCKDPILELSAKPAAVPISKRLTPKLYVAYFDMIWSYEEIPISKRKFWAVIQEFLLLVTVTSKKRCICHPFDLEDLDNPAIVALVRYKWMKVGFHFWLLQTLFYGYTAVFFIVRIFYDIYGNGDPVFSQTVSIINVALSWIFALGALRDLFVLTAILKMKPHSEKKPDKIYYTATPQQVRKYKLETQRLYEEAAAAALPLESDLPEDAKARYPPPELAIAPEQEESTQKQEQDQHSEDQQLQHSPPLPRQQQQLENWVGRLKEDMKAEFKEELIEQLDVQKKRMDEQNEQLRAHLKEQNEELQSQIRELMAVLRAGERSG</sequence>
<gene>
    <name evidence="4" type="ORF">BGZ95_000755</name>
</gene>
<evidence type="ECO:0000256" key="2">
    <source>
        <dbReference type="SAM" id="MobiDB-lite"/>
    </source>
</evidence>
<comment type="caution">
    <text evidence="4">The sequence shown here is derived from an EMBL/GenBank/DDBJ whole genome shotgun (WGS) entry which is preliminary data.</text>
</comment>
<evidence type="ECO:0000313" key="4">
    <source>
        <dbReference type="EMBL" id="KAG0271434.1"/>
    </source>
</evidence>
<feature type="transmembrane region" description="Helical" evidence="3">
    <location>
        <begin position="453"/>
        <end position="473"/>
    </location>
</feature>
<evidence type="ECO:0000256" key="3">
    <source>
        <dbReference type="SAM" id="Phobius"/>
    </source>
</evidence>
<reference evidence="4" key="1">
    <citation type="journal article" date="2020" name="Fungal Divers.">
        <title>Resolving the Mortierellaceae phylogeny through synthesis of multi-gene phylogenetics and phylogenomics.</title>
        <authorList>
            <person name="Vandepol N."/>
            <person name="Liber J."/>
            <person name="Desiro A."/>
            <person name="Na H."/>
            <person name="Kennedy M."/>
            <person name="Barry K."/>
            <person name="Grigoriev I.V."/>
            <person name="Miller A.N."/>
            <person name="O'Donnell K."/>
            <person name="Stajich J.E."/>
            <person name="Bonito G."/>
        </authorList>
    </citation>
    <scope>NUCLEOTIDE SEQUENCE</scope>
    <source>
        <strain evidence="4">NRRL 28262</strain>
    </source>
</reference>
<proteinExistence type="predicted"/>
<keyword evidence="5" id="KW-1185">Reference proteome</keyword>
<feature type="coiled-coil region" evidence="1">
    <location>
        <begin position="583"/>
        <end position="635"/>
    </location>
</feature>
<accession>A0AAD4D7T1</accession>
<protein>
    <submittedName>
        <fullName evidence="4">Uncharacterized protein</fullName>
    </submittedName>
</protein>
<keyword evidence="3" id="KW-1133">Transmembrane helix</keyword>
<name>A0AAD4D7T1_9FUNG</name>
<keyword evidence="3" id="KW-0812">Transmembrane</keyword>
<keyword evidence="1" id="KW-0175">Coiled coil</keyword>
<organism evidence="4 5">
    <name type="scientific">Linnemannia exigua</name>
    <dbReference type="NCBI Taxonomy" id="604196"/>
    <lineage>
        <taxon>Eukaryota</taxon>
        <taxon>Fungi</taxon>
        <taxon>Fungi incertae sedis</taxon>
        <taxon>Mucoromycota</taxon>
        <taxon>Mortierellomycotina</taxon>
        <taxon>Mortierellomycetes</taxon>
        <taxon>Mortierellales</taxon>
        <taxon>Mortierellaceae</taxon>
        <taxon>Linnemannia</taxon>
    </lineage>
</organism>
<dbReference type="EMBL" id="JAAAIL010001143">
    <property type="protein sequence ID" value="KAG0271434.1"/>
    <property type="molecule type" value="Genomic_DNA"/>
</dbReference>
<dbReference type="Proteomes" id="UP001194580">
    <property type="component" value="Unassembled WGS sequence"/>
</dbReference>
<feature type="transmembrane region" description="Helical" evidence="3">
    <location>
        <begin position="412"/>
        <end position="433"/>
    </location>
</feature>
<dbReference type="AlphaFoldDB" id="A0AAD4D7T1"/>
<evidence type="ECO:0000256" key="1">
    <source>
        <dbReference type="SAM" id="Coils"/>
    </source>
</evidence>
<evidence type="ECO:0000313" key="5">
    <source>
        <dbReference type="Proteomes" id="UP001194580"/>
    </source>
</evidence>
<feature type="region of interest" description="Disordered" evidence="2">
    <location>
        <begin position="538"/>
        <end position="568"/>
    </location>
</feature>
<feature type="compositionally biased region" description="Basic and acidic residues" evidence="2">
    <location>
        <begin position="542"/>
        <end position="556"/>
    </location>
</feature>
<keyword evidence="3" id="KW-0472">Membrane</keyword>
<feature type="compositionally biased region" description="Polar residues" evidence="2">
    <location>
        <begin position="557"/>
        <end position="568"/>
    </location>
</feature>